<reference evidence="1 2" key="1">
    <citation type="journal article" date="2013" name="PLoS Genet.">
        <title>The genome and development-dependent transcriptomes of Pyronema confluens: a window into fungal evolution.</title>
        <authorList>
            <person name="Traeger S."/>
            <person name="Altegoer F."/>
            <person name="Freitag M."/>
            <person name="Gabaldon T."/>
            <person name="Kempken F."/>
            <person name="Kumar A."/>
            <person name="Marcet-Houben M."/>
            <person name="Poggeler S."/>
            <person name="Stajich J.E."/>
            <person name="Nowrousian M."/>
        </authorList>
    </citation>
    <scope>NUCLEOTIDE SEQUENCE [LARGE SCALE GENOMIC DNA]</scope>
    <source>
        <strain evidence="2">CBS 100304</strain>
        <tissue evidence="1">Vegetative mycelium</tissue>
    </source>
</reference>
<evidence type="ECO:0000313" key="2">
    <source>
        <dbReference type="Proteomes" id="UP000018144"/>
    </source>
</evidence>
<proteinExistence type="predicted"/>
<name>U4LGX4_PYROM</name>
<dbReference type="Proteomes" id="UP000018144">
    <property type="component" value="Unassembled WGS sequence"/>
</dbReference>
<gene>
    <name evidence="1" type="ORF">PCON_01930</name>
</gene>
<accession>U4LGX4</accession>
<organism evidence="1 2">
    <name type="scientific">Pyronema omphalodes (strain CBS 100304)</name>
    <name type="common">Pyronema confluens</name>
    <dbReference type="NCBI Taxonomy" id="1076935"/>
    <lineage>
        <taxon>Eukaryota</taxon>
        <taxon>Fungi</taxon>
        <taxon>Dikarya</taxon>
        <taxon>Ascomycota</taxon>
        <taxon>Pezizomycotina</taxon>
        <taxon>Pezizomycetes</taxon>
        <taxon>Pezizales</taxon>
        <taxon>Pyronemataceae</taxon>
        <taxon>Pyronema</taxon>
    </lineage>
</organism>
<sequence length="35" mass="4212">MEQELRISNPSLRYKVAGKVISVLKEYYKPDKEIW</sequence>
<protein>
    <submittedName>
        <fullName evidence="1">Uncharacterized protein</fullName>
    </submittedName>
</protein>
<dbReference type="EMBL" id="HF936202">
    <property type="protein sequence ID" value="CCX15563.1"/>
    <property type="molecule type" value="Genomic_DNA"/>
</dbReference>
<evidence type="ECO:0000313" key="1">
    <source>
        <dbReference type="EMBL" id="CCX15563.1"/>
    </source>
</evidence>
<dbReference type="AlphaFoldDB" id="U4LGX4"/>
<keyword evidence="2" id="KW-1185">Reference proteome</keyword>